<keyword evidence="2" id="KW-0902">Two-component regulatory system</keyword>
<accession>A0A538U5S8</accession>
<dbReference type="Gene3D" id="3.30.450.40">
    <property type="match status" value="1"/>
</dbReference>
<dbReference type="SMART" id="SM00448">
    <property type="entry name" value="REC"/>
    <property type="match status" value="1"/>
</dbReference>
<dbReference type="Pfam" id="PF00072">
    <property type="entry name" value="Response_reg"/>
    <property type="match status" value="1"/>
</dbReference>
<dbReference type="GO" id="GO:0006355">
    <property type="term" value="P:regulation of DNA-templated transcription"/>
    <property type="evidence" value="ECO:0007669"/>
    <property type="project" value="TreeGrafter"/>
</dbReference>
<dbReference type="GO" id="GO:0000976">
    <property type="term" value="F:transcription cis-regulatory region binding"/>
    <property type="evidence" value="ECO:0007669"/>
    <property type="project" value="TreeGrafter"/>
</dbReference>
<reference evidence="8 9" key="1">
    <citation type="journal article" date="2019" name="Nat. Microbiol.">
        <title>Mediterranean grassland soil C-N compound turnover is dependent on rainfall and depth, and is mediated by genomically divergent microorganisms.</title>
        <authorList>
            <person name="Diamond S."/>
            <person name="Andeer P.F."/>
            <person name="Li Z."/>
            <person name="Crits-Christoph A."/>
            <person name="Burstein D."/>
            <person name="Anantharaman K."/>
            <person name="Lane K.R."/>
            <person name="Thomas B.C."/>
            <person name="Pan C."/>
            <person name="Northen T.R."/>
            <person name="Banfield J.F."/>
        </authorList>
    </citation>
    <scope>NUCLEOTIDE SEQUENCE [LARGE SCALE GENOMIC DNA]</scope>
    <source>
        <strain evidence="8">WS_11</strain>
    </source>
</reference>
<dbReference type="GO" id="GO:0005829">
    <property type="term" value="C:cytosol"/>
    <property type="evidence" value="ECO:0007669"/>
    <property type="project" value="TreeGrafter"/>
</dbReference>
<comment type="caution">
    <text evidence="8">The sequence shown here is derived from an EMBL/GenBank/DDBJ whole genome shotgun (WGS) entry which is preliminary data.</text>
</comment>
<keyword evidence="3" id="KW-0805">Transcription regulation</keyword>
<evidence type="ECO:0000313" key="9">
    <source>
        <dbReference type="Proteomes" id="UP000319771"/>
    </source>
</evidence>
<dbReference type="EMBL" id="VBPB01000175">
    <property type="protein sequence ID" value="TMQ71246.1"/>
    <property type="molecule type" value="Genomic_DNA"/>
</dbReference>
<dbReference type="PANTHER" id="PTHR48111">
    <property type="entry name" value="REGULATOR OF RPOS"/>
    <property type="match status" value="1"/>
</dbReference>
<protein>
    <submittedName>
        <fullName evidence="8">Response regulator</fullName>
    </submittedName>
</protein>
<dbReference type="GO" id="GO:0000156">
    <property type="term" value="F:phosphorelay response regulator activity"/>
    <property type="evidence" value="ECO:0007669"/>
    <property type="project" value="TreeGrafter"/>
</dbReference>
<feature type="modified residue" description="4-aspartylphosphate" evidence="6">
    <location>
        <position position="69"/>
    </location>
</feature>
<dbReference type="SUPFAM" id="SSF52172">
    <property type="entry name" value="CheY-like"/>
    <property type="match status" value="1"/>
</dbReference>
<sequence>MGGAVSGLLGPGPSTAAPPCILVVDDDRRVVDLLSIALGAHGYRVTSAADGDEAVRVALAKRPDLVVLDVRLPKKSGLEVCEILRQDPDDPYLPIIMVSAASETEARLQGFARGADDYLAKPFSPRELVARIRRLLARAGDARESRRRSREAELELAHARDDARRAHADLSREQHLRALGAGVARALLGALDADELSGRFLLAVRAHLGVSVAALLTPERAGGTLVPAAVRGDGLDRFAGLAVRPDGEFATLLSALDRPARLAELERFPELTPELPALIAKGISIVAPLARGGALEGLLVADERRDGEDASRADLEVLGLLCEAAAGGLANVRRCRALADGLIETLVARAGETGAVEDSGARAEAAALVARAARALTLPLRLADPLAHAAALGDWAETAAGRHALALAAGADPTGRLLALARLIERAAEPVAAEAAEPGEPDAVALLQVARGYLAARRQGAGAARALARAMETCAGVLDDARRRALRDAADWPARPTAA</sequence>
<evidence type="ECO:0000256" key="2">
    <source>
        <dbReference type="ARBA" id="ARBA00023012"/>
    </source>
</evidence>
<dbReference type="SUPFAM" id="SSF55781">
    <property type="entry name" value="GAF domain-like"/>
    <property type="match status" value="1"/>
</dbReference>
<dbReference type="InterPro" id="IPR001789">
    <property type="entry name" value="Sig_transdc_resp-reg_receiver"/>
</dbReference>
<evidence type="ECO:0000256" key="5">
    <source>
        <dbReference type="ARBA" id="ARBA00023163"/>
    </source>
</evidence>
<proteinExistence type="predicted"/>
<dbReference type="InterPro" id="IPR029016">
    <property type="entry name" value="GAF-like_dom_sf"/>
</dbReference>
<dbReference type="Gene3D" id="3.40.50.2300">
    <property type="match status" value="1"/>
</dbReference>
<evidence type="ECO:0000256" key="6">
    <source>
        <dbReference type="PROSITE-ProRule" id="PRU00169"/>
    </source>
</evidence>
<evidence type="ECO:0000259" key="7">
    <source>
        <dbReference type="PROSITE" id="PS50110"/>
    </source>
</evidence>
<name>A0A538U5S8_UNCEI</name>
<evidence type="ECO:0000313" key="8">
    <source>
        <dbReference type="EMBL" id="TMQ71246.1"/>
    </source>
</evidence>
<dbReference type="PROSITE" id="PS50110">
    <property type="entry name" value="RESPONSE_REGULATORY"/>
    <property type="match status" value="1"/>
</dbReference>
<keyword evidence="5" id="KW-0804">Transcription</keyword>
<dbReference type="InterPro" id="IPR039420">
    <property type="entry name" value="WalR-like"/>
</dbReference>
<evidence type="ECO:0000256" key="3">
    <source>
        <dbReference type="ARBA" id="ARBA00023015"/>
    </source>
</evidence>
<dbReference type="AlphaFoldDB" id="A0A538U5S8"/>
<keyword evidence="1 6" id="KW-0597">Phosphoprotein</keyword>
<evidence type="ECO:0000256" key="4">
    <source>
        <dbReference type="ARBA" id="ARBA00023125"/>
    </source>
</evidence>
<dbReference type="Proteomes" id="UP000319771">
    <property type="component" value="Unassembled WGS sequence"/>
</dbReference>
<gene>
    <name evidence="8" type="ORF">E6K81_10550</name>
</gene>
<keyword evidence="4" id="KW-0238">DNA-binding</keyword>
<dbReference type="InterPro" id="IPR011006">
    <property type="entry name" value="CheY-like_superfamily"/>
</dbReference>
<dbReference type="GO" id="GO:0032993">
    <property type="term" value="C:protein-DNA complex"/>
    <property type="evidence" value="ECO:0007669"/>
    <property type="project" value="TreeGrafter"/>
</dbReference>
<organism evidence="8 9">
    <name type="scientific">Eiseniibacteriota bacterium</name>
    <dbReference type="NCBI Taxonomy" id="2212470"/>
    <lineage>
        <taxon>Bacteria</taxon>
        <taxon>Candidatus Eiseniibacteriota</taxon>
    </lineage>
</organism>
<feature type="domain" description="Response regulatory" evidence="7">
    <location>
        <begin position="20"/>
        <end position="136"/>
    </location>
</feature>
<dbReference type="PANTHER" id="PTHR48111:SF1">
    <property type="entry name" value="TWO-COMPONENT RESPONSE REGULATOR ORR33"/>
    <property type="match status" value="1"/>
</dbReference>
<evidence type="ECO:0000256" key="1">
    <source>
        <dbReference type="ARBA" id="ARBA00022553"/>
    </source>
</evidence>